<dbReference type="PANTHER" id="PTHR36927">
    <property type="entry name" value="BLR4337 PROTEIN"/>
    <property type="match status" value="1"/>
</dbReference>
<feature type="transmembrane region" description="Helical" evidence="1">
    <location>
        <begin position="378"/>
        <end position="399"/>
    </location>
</feature>
<dbReference type="PANTHER" id="PTHR36927:SF4">
    <property type="entry name" value="BLR5718 PROTEIN"/>
    <property type="match status" value="1"/>
</dbReference>
<keyword evidence="1" id="KW-0812">Transmembrane</keyword>
<protein>
    <recommendedName>
        <fullName evidence="2">Acyltransferase 3 domain-containing protein</fullName>
    </recommendedName>
</protein>
<feature type="transmembrane region" description="Helical" evidence="1">
    <location>
        <begin position="347"/>
        <end position="366"/>
    </location>
</feature>
<accession>A0A7S2GPP5</accession>
<dbReference type="AlphaFoldDB" id="A0A7S2GPP5"/>
<feature type="domain" description="Acyltransferase 3" evidence="2">
    <location>
        <begin position="106"/>
        <end position="429"/>
    </location>
</feature>
<feature type="transmembrane region" description="Helical" evidence="1">
    <location>
        <begin position="420"/>
        <end position="442"/>
    </location>
</feature>
<keyword evidence="1" id="KW-1133">Transmembrane helix</keyword>
<evidence type="ECO:0000259" key="2">
    <source>
        <dbReference type="Pfam" id="PF01757"/>
    </source>
</evidence>
<feature type="transmembrane region" description="Helical" evidence="1">
    <location>
        <begin position="251"/>
        <end position="268"/>
    </location>
</feature>
<dbReference type="GO" id="GO:0016747">
    <property type="term" value="F:acyltransferase activity, transferring groups other than amino-acyl groups"/>
    <property type="evidence" value="ECO:0007669"/>
    <property type="project" value="InterPro"/>
</dbReference>
<dbReference type="Pfam" id="PF01757">
    <property type="entry name" value="Acyl_transf_3"/>
    <property type="match status" value="1"/>
</dbReference>
<keyword evidence="1" id="KW-0472">Membrane</keyword>
<feature type="transmembrane region" description="Helical" evidence="1">
    <location>
        <begin position="280"/>
        <end position="298"/>
    </location>
</feature>
<gene>
    <name evidence="3" type="ORF">DSPE1174_LOCUS24425</name>
</gene>
<feature type="transmembrane region" description="Helical" evidence="1">
    <location>
        <begin position="171"/>
        <end position="191"/>
    </location>
</feature>
<sequence length="531" mass="60289">MESVFDDENNDNDDDGLFAPYWWKFWPTFIWVNLETVLVILLVAFFFLVPEAAQEWVFTKLSFEDPPPAGHSALPADEEDNPKILFVEGVDKNSINTDRAKKPRVYYIDNLRSFLTVVVVTHHVMCAISNDNWSGVNVIGCHKEHATYAECNGKSGRTGLHNFFDEVVGPWALSLNQAYFMALFFFISGLFSPPALKKKGIRAFLKDKLKRLGIPFLVWQLALGPFFYQVFVPLGIMQLDSTLDYNTFNGPPWFILVLLIFNIVYAFAPGTLPTMPLPSIPILISFVGIPIGSVYALFSSTSFTFGVPGGWHSMFSYIVCFAGGLIASKNNWMDDIATYPAKAGRFLYFFTVMISFTWFMNLKVSYDYPSEDYEDSSVWEVIQGIWAVIVSLALMNFFAKNCDLTGPWIQRINDAAYMVYMIHYYFIIFGIWVFTIFGYFGLSGKVGRVCYQAVGEEPDAPIDWEDGCVSTNDVSYSIVHNKFYILMQLDNNTGYSGFYWSGFLFVSFFSLLTVWPVAWVLKQIPGVKGAM</sequence>
<name>A0A7S2GPP5_9STRA</name>
<feature type="transmembrane region" description="Helical" evidence="1">
    <location>
        <begin position="310"/>
        <end position="327"/>
    </location>
</feature>
<organism evidence="3">
    <name type="scientific">Octactis speculum</name>
    <dbReference type="NCBI Taxonomy" id="3111310"/>
    <lineage>
        <taxon>Eukaryota</taxon>
        <taxon>Sar</taxon>
        <taxon>Stramenopiles</taxon>
        <taxon>Ochrophyta</taxon>
        <taxon>Dictyochophyceae</taxon>
        <taxon>Dictyochales</taxon>
        <taxon>Dictyochaceae</taxon>
        <taxon>Octactis</taxon>
    </lineage>
</organism>
<proteinExistence type="predicted"/>
<dbReference type="EMBL" id="HBGS01047080">
    <property type="protein sequence ID" value="CAD9460746.1"/>
    <property type="molecule type" value="Transcribed_RNA"/>
</dbReference>
<evidence type="ECO:0000256" key="1">
    <source>
        <dbReference type="SAM" id="Phobius"/>
    </source>
</evidence>
<dbReference type="InterPro" id="IPR050623">
    <property type="entry name" value="Glucan_succinyl_AcylTrfase"/>
</dbReference>
<feature type="transmembrane region" description="Helical" evidence="1">
    <location>
        <begin position="498"/>
        <end position="521"/>
    </location>
</feature>
<reference evidence="3" key="1">
    <citation type="submission" date="2021-01" db="EMBL/GenBank/DDBJ databases">
        <authorList>
            <person name="Corre E."/>
            <person name="Pelletier E."/>
            <person name="Niang G."/>
            <person name="Scheremetjew M."/>
            <person name="Finn R."/>
            <person name="Kale V."/>
            <person name="Holt S."/>
            <person name="Cochrane G."/>
            <person name="Meng A."/>
            <person name="Brown T."/>
            <person name="Cohen L."/>
        </authorList>
    </citation>
    <scope>NUCLEOTIDE SEQUENCE</scope>
    <source>
        <strain evidence="3">CCMP1381</strain>
    </source>
</reference>
<feature type="transmembrane region" description="Helical" evidence="1">
    <location>
        <begin position="29"/>
        <end position="49"/>
    </location>
</feature>
<dbReference type="InterPro" id="IPR002656">
    <property type="entry name" value="Acyl_transf_3_dom"/>
</dbReference>
<evidence type="ECO:0000313" key="3">
    <source>
        <dbReference type="EMBL" id="CAD9460746.1"/>
    </source>
</evidence>
<feature type="transmembrane region" description="Helical" evidence="1">
    <location>
        <begin position="212"/>
        <end position="231"/>
    </location>
</feature>
<feature type="transmembrane region" description="Helical" evidence="1">
    <location>
        <begin position="111"/>
        <end position="130"/>
    </location>
</feature>